<dbReference type="NCBIfam" id="TIGR01618">
    <property type="entry name" value="phage_P_loop"/>
    <property type="match status" value="1"/>
</dbReference>
<reference evidence="1 2" key="1">
    <citation type="submission" date="2023-06" db="EMBL/GenBank/DDBJ databases">
        <title>Draft Genome Sequences of lactic acid bacteria strains isolated from fermented milk products.</title>
        <authorList>
            <person name="Elcheninov A.G."/>
            <person name="Klyukina A."/>
            <person name="Zayulina K.S."/>
            <person name="Gavirova L.A."/>
            <person name="Shcherbakova P.A."/>
            <person name="Shestakov A.I."/>
            <person name="Kublanov I.V."/>
            <person name="Kochetkova T.V."/>
        </authorList>
    </citation>
    <scope>NUCLEOTIDE SEQUENCE [LARGE SCALE GENOMIC DNA]</scope>
    <source>
        <strain evidence="1 2">TOM.81</strain>
    </source>
</reference>
<dbReference type="RefSeq" id="WP_289456651.1">
    <property type="nucleotide sequence ID" value="NZ_JAUCAQ010000014.1"/>
</dbReference>
<sequence>MKKREKGVKTPFRVLIYGKQGDGKTSVTRFAPGPVALLTLDNTDKVLDNVDKDGVVERFYIEDYSKILSEINEFIEYVANSEFKTVVFDNLSALEKVWFVNAADEGKNHGINSMQDYGKYSNQLIKMLSYIDSRLKDKNVIYTAWQRNGEIWLESGQKITPFQPDLRDSVNNYFMGTVHAVTHIKYDQEKKERYWTLTNSTNEYAKNQIDGRKRADFDKLFDWEA</sequence>
<comment type="caution">
    <text evidence="1">The sequence shown here is derived from an EMBL/GenBank/DDBJ whole genome shotgun (WGS) entry which is preliminary data.</text>
</comment>
<dbReference type="Pfam" id="PF13479">
    <property type="entry name" value="AAA_24"/>
    <property type="match status" value="1"/>
</dbReference>
<dbReference type="EMBL" id="JAUCAQ010000014">
    <property type="protein sequence ID" value="MDM7646808.1"/>
    <property type="molecule type" value="Genomic_DNA"/>
</dbReference>
<accession>A0ABT7RZR9</accession>
<organism evidence="1 2">
    <name type="scientific">Leuconostoc falkenbergense</name>
    <dbReference type="NCBI Taxonomy" id="2766470"/>
    <lineage>
        <taxon>Bacteria</taxon>
        <taxon>Bacillati</taxon>
        <taxon>Bacillota</taxon>
        <taxon>Bacilli</taxon>
        <taxon>Lactobacillales</taxon>
        <taxon>Lactobacillaceae</taxon>
        <taxon>Leuconostoc</taxon>
    </lineage>
</organism>
<protein>
    <submittedName>
        <fullName evidence="1">AAA family ATPase</fullName>
    </submittedName>
</protein>
<evidence type="ECO:0000313" key="2">
    <source>
        <dbReference type="Proteomes" id="UP001242903"/>
    </source>
</evidence>
<dbReference type="InterPro" id="IPR006505">
    <property type="entry name" value="Phage_nucleotide-bp"/>
</dbReference>
<keyword evidence="2" id="KW-1185">Reference proteome</keyword>
<dbReference type="Proteomes" id="UP001242903">
    <property type="component" value="Unassembled WGS sequence"/>
</dbReference>
<evidence type="ECO:0000313" key="1">
    <source>
        <dbReference type="EMBL" id="MDM7646808.1"/>
    </source>
</evidence>
<name>A0ABT7RZR9_9LACO</name>
<gene>
    <name evidence="1" type="ORF">QUE93_07240</name>
</gene>
<dbReference type="SUPFAM" id="SSF52540">
    <property type="entry name" value="P-loop containing nucleoside triphosphate hydrolases"/>
    <property type="match status" value="1"/>
</dbReference>
<dbReference type="InterPro" id="IPR027417">
    <property type="entry name" value="P-loop_NTPase"/>
</dbReference>
<proteinExistence type="predicted"/>